<accession>A0A8J6TNR7</accession>
<comment type="caution">
    <text evidence="1">The sequence shown here is derived from an EMBL/GenBank/DDBJ whole genome shotgun (WGS) entry which is preliminary data.</text>
</comment>
<sequence>MTRMNKIAALILILIVGACVQVLFSFADCKDTPGIAVAEFSKAYFKLDKSMAKRICVERLNSGDVDLVDKYVYQAGQEAKNRGFNIKFMQNKLYDIEIETISKSDNKAQIRITGKRRVAINPVFPIISKLFNIGETYTVDEIINVVKEGGKWKVCGNFFSFPAN</sequence>
<evidence type="ECO:0000313" key="2">
    <source>
        <dbReference type="Proteomes" id="UP000603434"/>
    </source>
</evidence>
<organism evidence="1 2">
    <name type="scientific">Candidatus Desulfatibia profunda</name>
    <dbReference type="NCBI Taxonomy" id="2841695"/>
    <lineage>
        <taxon>Bacteria</taxon>
        <taxon>Pseudomonadati</taxon>
        <taxon>Thermodesulfobacteriota</taxon>
        <taxon>Desulfobacteria</taxon>
        <taxon>Desulfobacterales</taxon>
        <taxon>Desulfobacterales incertae sedis</taxon>
        <taxon>Candidatus Desulfatibia</taxon>
    </lineage>
</organism>
<dbReference type="AlphaFoldDB" id="A0A8J6TNR7"/>
<protein>
    <submittedName>
        <fullName evidence="1">Uncharacterized protein</fullName>
    </submittedName>
</protein>
<name>A0A8J6TNR7_9BACT</name>
<evidence type="ECO:0000313" key="1">
    <source>
        <dbReference type="EMBL" id="MBC8362948.1"/>
    </source>
</evidence>
<proteinExistence type="predicted"/>
<dbReference type="EMBL" id="JACNJH010000236">
    <property type="protein sequence ID" value="MBC8362948.1"/>
    <property type="molecule type" value="Genomic_DNA"/>
</dbReference>
<dbReference type="PROSITE" id="PS51257">
    <property type="entry name" value="PROKAR_LIPOPROTEIN"/>
    <property type="match status" value="1"/>
</dbReference>
<dbReference type="Proteomes" id="UP000603434">
    <property type="component" value="Unassembled WGS sequence"/>
</dbReference>
<gene>
    <name evidence="1" type="ORF">H8E23_16310</name>
</gene>
<reference evidence="1 2" key="1">
    <citation type="submission" date="2020-08" db="EMBL/GenBank/DDBJ databases">
        <title>Bridging the membrane lipid divide: bacteria of the FCB group superphylum have the potential to synthesize archaeal ether lipids.</title>
        <authorList>
            <person name="Villanueva L."/>
            <person name="Von Meijenfeldt F.A.B."/>
            <person name="Westbye A.B."/>
            <person name="Yadav S."/>
            <person name="Hopmans E.C."/>
            <person name="Dutilh B.E."/>
            <person name="Sinninghe Damste J.S."/>
        </authorList>
    </citation>
    <scope>NUCLEOTIDE SEQUENCE [LARGE SCALE GENOMIC DNA]</scope>
    <source>
        <strain evidence="1">NIOZ-UU30</strain>
    </source>
</reference>